<dbReference type="Pfam" id="PF05227">
    <property type="entry name" value="CHASE3"/>
    <property type="match status" value="1"/>
</dbReference>
<evidence type="ECO:0000256" key="16">
    <source>
        <dbReference type="ARBA" id="ARBA00068150"/>
    </source>
</evidence>
<dbReference type="EMBL" id="FRCS01000007">
    <property type="protein sequence ID" value="SHN75054.1"/>
    <property type="molecule type" value="Genomic_DNA"/>
</dbReference>
<accession>A0A1M7TWE2</accession>
<evidence type="ECO:0000256" key="3">
    <source>
        <dbReference type="ARBA" id="ARBA00006402"/>
    </source>
</evidence>
<dbReference type="CDD" id="cd16922">
    <property type="entry name" value="HATPase_EvgS-ArcB-TorS-like"/>
    <property type="match status" value="1"/>
</dbReference>
<dbReference type="InterPro" id="IPR008207">
    <property type="entry name" value="Sig_transdc_His_kin_Hpt_dom"/>
</dbReference>
<dbReference type="STRING" id="134849.SAMN05443668_107207"/>
<dbReference type="Pfam" id="PF01627">
    <property type="entry name" value="Hpt"/>
    <property type="match status" value="1"/>
</dbReference>
<keyword evidence="13" id="KW-0902">Two-component regulatory system</keyword>
<dbReference type="SUPFAM" id="SSF47226">
    <property type="entry name" value="Histidine-containing phosphotransfer domain, HPT domain"/>
    <property type="match status" value="1"/>
</dbReference>
<feature type="modified residue" description="4-aspartylphosphate" evidence="19">
    <location>
        <position position="566"/>
    </location>
</feature>
<proteinExistence type="inferred from homology"/>
<feature type="region of interest" description="Disordered" evidence="20">
    <location>
        <begin position="777"/>
        <end position="800"/>
    </location>
</feature>
<feature type="compositionally biased region" description="Low complexity" evidence="20">
    <location>
        <begin position="777"/>
        <end position="794"/>
    </location>
</feature>
<evidence type="ECO:0000256" key="18">
    <source>
        <dbReference type="PROSITE-ProRule" id="PRU00110"/>
    </source>
</evidence>
<dbReference type="RefSeq" id="WP_073260005.1">
    <property type="nucleotide sequence ID" value="NZ_FRCS01000007.1"/>
</dbReference>
<dbReference type="SUPFAM" id="SSF52172">
    <property type="entry name" value="CheY-like"/>
    <property type="match status" value="2"/>
</dbReference>
<dbReference type="PROSITE" id="PS51257">
    <property type="entry name" value="PROKAR_LIPOPROTEIN"/>
    <property type="match status" value="1"/>
</dbReference>
<dbReference type="Pfam" id="PF00672">
    <property type="entry name" value="HAMP"/>
    <property type="match status" value="1"/>
</dbReference>
<dbReference type="InterPro" id="IPR005467">
    <property type="entry name" value="His_kinase_dom"/>
</dbReference>
<dbReference type="SMART" id="SM00304">
    <property type="entry name" value="HAMP"/>
    <property type="match status" value="1"/>
</dbReference>
<dbReference type="InterPro" id="IPR003661">
    <property type="entry name" value="HisK_dim/P_dom"/>
</dbReference>
<dbReference type="InterPro" id="IPR004358">
    <property type="entry name" value="Sig_transdc_His_kin-like_C"/>
</dbReference>
<keyword evidence="5" id="KW-1003">Cell membrane</keyword>
<evidence type="ECO:0000259" key="21">
    <source>
        <dbReference type="PROSITE" id="PS50109"/>
    </source>
</evidence>
<dbReference type="PROSITE" id="PS50109">
    <property type="entry name" value="HIS_KIN"/>
    <property type="match status" value="1"/>
</dbReference>
<keyword evidence="12" id="KW-1133">Transmembrane helix</keyword>
<dbReference type="Gene3D" id="1.20.120.160">
    <property type="entry name" value="HPT domain"/>
    <property type="match status" value="1"/>
</dbReference>
<evidence type="ECO:0000256" key="2">
    <source>
        <dbReference type="ARBA" id="ARBA00004651"/>
    </source>
</evidence>
<evidence type="ECO:0000256" key="19">
    <source>
        <dbReference type="PROSITE-ProRule" id="PRU00169"/>
    </source>
</evidence>
<dbReference type="SUPFAM" id="SSF47384">
    <property type="entry name" value="Homodimeric domain of signal transducing histidine kinase"/>
    <property type="match status" value="1"/>
</dbReference>
<dbReference type="InterPro" id="IPR003594">
    <property type="entry name" value="HATPase_dom"/>
</dbReference>
<dbReference type="PRINTS" id="PR00344">
    <property type="entry name" value="BCTRLSENSOR"/>
</dbReference>
<evidence type="ECO:0000259" key="22">
    <source>
        <dbReference type="PROSITE" id="PS50110"/>
    </source>
</evidence>
<keyword evidence="10 25" id="KW-0418">Kinase</keyword>
<dbReference type="EC" id="2.7.13.3" evidence="4"/>
<dbReference type="PANTHER" id="PTHR45339:SF1">
    <property type="entry name" value="HYBRID SIGNAL TRANSDUCTION HISTIDINE KINASE J"/>
    <property type="match status" value="1"/>
</dbReference>
<organism evidence="25 26">
    <name type="scientific">Cryptosporangium aurantiacum</name>
    <dbReference type="NCBI Taxonomy" id="134849"/>
    <lineage>
        <taxon>Bacteria</taxon>
        <taxon>Bacillati</taxon>
        <taxon>Actinomycetota</taxon>
        <taxon>Actinomycetes</taxon>
        <taxon>Cryptosporangiales</taxon>
        <taxon>Cryptosporangiaceae</taxon>
        <taxon>Cryptosporangium</taxon>
    </lineage>
</organism>
<evidence type="ECO:0000256" key="8">
    <source>
        <dbReference type="ARBA" id="ARBA00022692"/>
    </source>
</evidence>
<evidence type="ECO:0000313" key="26">
    <source>
        <dbReference type="Proteomes" id="UP000184440"/>
    </source>
</evidence>
<comment type="similarity">
    <text evidence="3">In the N-terminal section; belongs to the phytochrome family.</text>
</comment>
<dbReference type="Pfam" id="PF00072">
    <property type="entry name" value="Response_reg"/>
    <property type="match status" value="2"/>
</dbReference>
<dbReference type="SMART" id="SM00388">
    <property type="entry name" value="HisKA"/>
    <property type="match status" value="1"/>
</dbReference>
<keyword evidence="8" id="KW-0812">Transmembrane</keyword>
<dbReference type="Gene3D" id="6.10.340.10">
    <property type="match status" value="1"/>
</dbReference>
<keyword evidence="11" id="KW-0067">ATP-binding</keyword>
<dbReference type="InterPro" id="IPR007891">
    <property type="entry name" value="CHASE3"/>
</dbReference>
<dbReference type="InterPro" id="IPR001789">
    <property type="entry name" value="Sig_transdc_resp-reg_receiver"/>
</dbReference>
<comment type="subunit">
    <text evidence="15">At low DSF concentrations, interacts with RpfF.</text>
</comment>
<keyword evidence="7" id="KW-0808">Transferase</keyword>
<dbReference type="PROSITE" id="PS50894">
    <property type="entry name" value="HPT"/>
    <property type="match status" value="1"/>
</dbReference>
<dbReference type="GO" id="GO:0005886">
    <property type="term" value="C:plasma membrane"/>
    <property type="evidence" value="ECO:0007669"/>
    <property type="project" value="UniProtKB-SubCell"/>
</dbReference>
<feature type="domain" description="Response regulatory" evidence="22">
    <location>
        <begin position="517"/>
        <end position="631"/>
    </location>
</feature>
<evidence type="ECO:0000256" key="14">
    <source>
        <dbReference type="ARBA" id="ARBA00023136"/>
    </source>
</evidence>
<dbReference type="SUPFAM" id="SSF55874">
    <property type="entry name" value="ATPase domain of HSP90 chaperone/DNA topoisomerase II/histidine kinase"/>
    <property type="match status" value="1"/>
</dbReference>
<dbReference type="Proteomes" id="UP000184440">
    <property type="component" value="Unassembled WGS sequence"/>
</dbReference>
<keyword evidence="6 19" id="KW-0597">Phosphoprotein</keyword>
<reference evidence="25 26" key="1">
    <citation type="submission" date="2016-11" db="EMBL/GenBank/DDBJ databases">
        <authorList>
            <person name="Jaros S."/>
            <person name="Januszkiewicz K."/>
            <person name="Wedrychowicz H."/>
        </authorList>
    </citation>
    <scope>NUCLEOTIDE SEQUENCE [LARGE SCALE GENOMIC DNA]</scope>
    <source>
        <strain evidence="25 26">DSM 46144</strain>
    </source>
</reference>
<name>A0A1M7TWE2_9ACTN</name>
<keyword evidence="26" id="KW-1185">Reference proteome</keyword>
<evidence type="ECO:0000259" key="24">
    <source>
        <dbReference type="PROSITE" id="PS50894"/>
    </source>
</evidence>
<dbReference type="InterPro" id="IPR011006">
    <property type="entry name" value="CheY-like_superfamily"/>
</dbReference>
<evidence type="ECO:0000256" key="4">
    <source>
        <dbReference type="ARBA" id="ARBA00012438"/>
    </source>
</evidence>
<sequence length="934" mass="99299">MGRLLAFGYVLAMLACAVLGGSAYARLDTINRDQASVEDTTRVVGRITAVWNHLQAAERGQRGYVLTGRQQYLEPYRQALRDIDSTLADLDTRTRDDAEHQRVLTALRPVLAVKLAEMAETVRLRETQGFAAAQELVLTDRGAEDMVRIQTLLAGMEKRARALLATYRAEQEAEVAATQRLLVAGTASAALLIGAGAWWITRSVTSPVRRITRATEQITAGNLDQRVEPTGPVELRRAAEAINASVDAISAARDEAIAATAAKSAFLATMSHEIRTPMNAVIGMTGLLLDTDLRGPQRQLAETVRDSGEALLAIINDILDFSKIESGELELEDTLFDLQECLDSALSLVALPAQAKGLELVGRLDPACPTFLRGDVTRLRQVVVNLLSNAVKFTERGEIVVEVTGRRVAAASTDPDGTGPVELRIAVRDTGIGIPADRIDRLFREFSQVDASTTRVYGGTGLGLAISRRLARALGGDLRVSSAVGVGTTFTLTVRMTACTDRRAAAGVPVPGLADRSVLIVDASPTSRQVLAAQLTSWGLRCTEAESADAALTALADRPYDAALVDLRLPGTDGVTLARRIRELPSGRELPLTLLTGAIGHPEASRTGLFRAMLAKPLRPSVVRATLDQLFDESGAGGAGRGRRATDAAPAPLAARRLRVLLAEDNPINQQVAQLIVEKLGHRIDTVGNGQEAVEALARTHYDAVLMDIQMPVLDGLEATRRIRAALPAERQPHIIAMTASVLVEDQAACRAAGMDSYLPKPVRAADLAAALAAVSTHGTGTTTPPTPTYAQTPTDEDIVDDDSIDRQNLADMRARADDLLEPDADDAERAMVARLFASFVQRLPGALAAVEACYAAGDDAELTAAAHSLKGMASNIGALRLSRVGAAVEDGARADAPPPADTVLPRLHHEAERAARLADRLAAEFAPAPSAAA</sequence>
<comment type="catalytic activity">
    <reaction evidence="1">
        <text>ATP + protein L-histidine = ADP + protein N-phospho-L-histidine.</text>
        <dbReference type="EC" id="2.7.13.3"/>
    </reaction>
</comment>
<dbReference type="CDD" id="cd17546">
    <property type="entry name" value="REC_hyHK_CKI1_RcsC-like"/>
    <property type="match status" value="2"/>
</dbReference>
<dbReference type="Pfam" id="PF02518">
    <property type="entry name" value="HATPase_c"/>
    <property type="match status" value="1"/>
</dbReference>
<dbReference type="GO" id="GO:0005524">
    <property type="term" value="F:ATP binding"/>
    <property type="evidence" value="ECO:0007669"/>
    <property type="project" value="UniProtKB-KW"/>
</dbReference>
<dbReference type="InterPro" id="IPR003660">
    <property type="entry name" value="HAMP_dom"/>
</dbReference>
<dbReference type="Pfam" id="PF00512">
    <property type="entry name" value="HisKA"/>
    <property type="match status" value="1"/>
</dbReference>
<evidence type="ECO:0000256" key="7">
    <source>
        <dbReference type="ARBA" id="ARBA00022679"/>
    </source>
</evidence>
<evidence type="ECO:0000256" key="20">
    <source>
        <dbReference type="SAM" id="MobiDB-lite"/>
    </source>
</evidence>
<evidence type="ECO:0000256" key="15">
    <source>
        <dbReference type="ARBA" id="ARBA00064003"/>
    </source>
</evidence>
<dbReference type="PROSITE" id="PS50885">
    <property type="entry name" value="HAMP"/>
    <property type="match status" value="1"/>
</dbReference>
<feature type="domain" description="Response regulatory" evidence="22">
    <location>
        <begin position="659"/>
        <end position="776"/>
    </location>
</feature>
<dbReference type="InterPro" id="IPR036097">
    <property type="entry name" value="HisK_dim/P_sf"/>
</dbReference>
<evidence type="ECO:0000256" key="1">
    <source>
        <dbReference type="ARBA" id="ARBA00000085"/>
    </source>
</evidence>
<evidence type="ECO:0000256" key="12">
    <source>
        <dbReference type="ARBA" id="ARBA00022989"/>
    </source>
</evidence>
<dbReference type="CDD" id="cd19410">
    <property type="entry name" value="HK9-like_sensor"/>
    <property type="match status" value="1"/>
</dbReference>
<evidence type="ECO:0000256" key="13">
    <source>
        <dbReference type="ARBA" id="ARBA00023012"/>
    </source>
</evidence>
<protein>
    <recommendedName>
        <fullName evidence="17">Circadian input-output histidine kinase CikA</fullName>
        <ecNumber evidence="4">2.7.13.3</ecNumber>
    </recommendedName>
    <alternativeName>
        <fullName evidence="16">Sensory/regulatory protein RpfC</fullName>
    </alternativeName>
</protein>
<dbReference type="FunFam" id="3.30.565.10:FF:000010">
    <property type="entry name" value="Sensor histidine kinase RcsC"/>
    <property type="match status" value="1"/>
</dbReference>
<evidence type="ECO:0000256" key="10">
    <source>
        <dbReference type="ARBA" id="ARBA00022777"/>
    </source>
</evidence>
<dbReference type="AlphaFoldDB" id="A0A1M7TWE2"/>
<feature type="domain" description="Histidine kinase" evidence="21">
    <location>
        <begin position="269"/>
        <end position="498"/>
    </location>
</feature>
<feature type="domain" description="HPt" evidence="24">
    <location>
        <begin position="829"/>
        <end position="925"/>
    </location>
</feature>
<dbReference type="PANTHER" id="PTHR45339">
    <property type="entry name" value="HYBRID SIGNAL TRANSDUCTION HISTIDINE KINASE J"/>
    <property type="match status" value="1"/>
</dbReference>
<keyword evidence="14" id="KW-0472">Membrane</keyword>
<dbReference type="Gene3D" id="3.40.50.2300">
    <property type="match status" value="2"/>
</dbReference>
<dbReference type="SMART" id="SM00448">
    <property type="entry name" value="REC"/>
    <property type="match status" value="2"/>
</dbReference>
<dbReference type="InterPro" id="IPR036641">
    <property type="entry name" value="HPT_dom_sf"/>
</dbReference>
<dbReference type="Gene3D" id="3.30.565.10">
    <property type="entry name" value="Histidine kinase-like ATPase, C-terminal domain"/>
    <property type="match status" value="1"/>
</dbReference>
<evidence type="ECO:0000256" key="9">
    <source>
        <dbReference type="ARBA" id="ARBA00022741"/>
    </source>
</evidence>
<dbReference type="FunFam" id="1.10.287.130:FF:000002">
    <property type="entry name" value="Two-component osmosensing histidine kinase"/>
    <property type="match status" value="1"/>
</dbReference>
<evidence type="ECO:0000313" key="25">
    <source>
        <dbReference type="EMBL" id="SHN75054.1"/>
    </source>
</evidence>
<feature type="modified residue" description="Phosphohistidine" evidence="18">
    <location>
        <position position="868"/>
    </location>
</feature>
<keyword evidence="9" id="KW-0547">Nucleotide-binding</keyword>
<dbReference type="PROSITE" id="PS50110">
    <property type="entry name" value="RESPONSE_REGULATORY"/>
    <property type="match status" value="2"/>
</dbReference>
<dbReference type="Gene3D" id="1.10.287.130">
    <property type="match status" value="1"/>
</dbReference>
<dbReference type="CDD" id="cd00082">
    <property type="entry name" value="HisKA"/>
    <property type="match status" value="1"/>
</dbReference>
<evidence type="ECO:0000256" key="11">
    <source>
        <dbReference type="ARBA" id="ARBA00022840"/>
    </source>
</evidence>
<dbReference type="GO" id="GO:0000155">
    <property type="term" value="F:phosphorelay sensor kinase activity"/>
    <property type="evidence" value="ECO:0007669"/>
    <property type="project" value="InterPro"/>
</dbReference>
<feature type="domain" description="HAMP" evidence="23">
    <location>
        <begin position="202"/>
        <end position="254"/>
    </location>
</feature>
<evidence type="ECO:0000256" key="5">
    <source>
        <dbReference type="ARBA" id="ARBA00022475"/>
    </source>
</evidence>
<dbReference type="InterPro" id="IPR036890">
    <property type="entry name" value="HATPase_C_sf"/>
</dbReference>
<gene>
    <name evidence="25" type="ORF">SAMN05443668_107207</name>
</gene>
<dbReference type="CDD" id="cd06225">
    <property type="entry name" value="HAMP"/>
    <property type="match status" value="1"/>
</dbReference>
<evidence type="ECO:0000256" key="17">
    <source>
        <dbReference type="ARBA" id="ARBA00074306"/>
    </source>
</evidence>
<feature type="modified residue" description="4-aspartylphosphate" evidence="19">
    <location>
        <position position="708"/>
    </location>
</feature>
<comment type="subcellular location">
    <subcellularLocation>
        <location evidence="2">Cell membrane</location>
        <topology evidence="2">Multi-pass membrane protein</topology>
    </subcellularLocation>
</comment>
<evidence type="ECO:0000256" key="6">
    <source>
        <dbReference type="ARBA" id="ARBA00022553"/>
    </source>
</evidence>
<evidence type="ECO:0000259" key="23">
    <source>
        <dbReference type="PROSITE" id="PS50885"/>
    </source>
</evidence>
<dbReference type="SMART" id="SM00387">
    <property type="entry name" value="HATPase_c"/>
    <property type="match status" value="1"/>
</dbReference>